<dbReference type="Pfam" id="PF02771">
    <property type="entry name" value="Acyl-CoA_dh_N"/>
    <property type="match status" value="1"/>
</dbReference>
<dbReference type="InterPro" id="IPR009075">
    <property type="entry name" value="AcylCo_DH/oxidase_C"/>
</dbReference>
<dbReference type="Gene3D" id="2.40.110.10">
    <property type="entry name" value="Butyryl-CoA Dehydrogenase, subunit A, domain 2"/>
    <property type="match status" value="1"/>
</dbReference>
<dbReference type="CDD" id="cd00567">
    <property type="entry name" value="ACAD"/>
    <property type="match status" value="1"/>
</dbReference>
<dbReference type="InterPro" id="IPR009100">
    <property type="entry name" value="AcylCoA_DH/oxidase_NM_dom_sf"/>
</dbReference>
<dbReference type="PANTHER" id="PTHR43884">
    <property type="entry name" value="ACYL-COA DEHYDROGENASE"/>
    <property type="match status" value="1"/>
</dbReference>
<proteinExistence type="inferred from homology"/>
<keyword evidence="9" id="KW-1185">Reference proteome</keyword>
<evidence type="ECO:0000256" key="5">
    <source>
        <dbReference type="ARBA" id="ARBA00023002"/>
    </source>
</evidence>
<evidence type="ECO:0000256" key="3">
    <source>
        <dbReference type="ARBA" id="ARBA00022630"/>
    </source>
</evidence>
<feature type="domain" description="Acyl-CoA dehydrogenase/oxidase C-terminal" evidence="6">
    <location>
        <begin position="229"/>
        <end position="367"/>
    </location>
</feature>
<evidence type="ECO:0000313" key="8">
    <source>
        <dbReference type="EMBL" id="SMH43374.1"/>
    </source>
</evidence>
<dbReference type="InterPro" id="IPR046373">
    <property type="entry name" value="Acyl-CoA_Oxase/DH_mid-dom_sf"/>
</dbReference>
<evidence type="ECO:0000313" key="9">
    <source>
        <dbReference type="Proteomes" id="UP000193083"/>
    </source>
</evidence>
<dbReference type="Pfam" id="PF00441">
    <property type="entry name" value="Acyl-CoA_dh_1"/>
    <property type="match status" value="1"/>
</dbReference>
<dbReference type="Gene3D" id="1.20.140.10">
    <property type="entry name" value="Butyryl-CoA Dehydrogenase, subunit A, domain 3"/>
    <property type="match status" value="1"/>
</dbReference>
<dbReference type="EMBL" id="FXBL01000004">
    <property type="protein sequence ID" value="SMH43374.1"/>
    <property type="molecule type" value="Genomic_DNA"/>
</dbReference>
<evidence type="ECO:0008006" key="10">
    <source>
        <dbReference type="Google" id="ProtNLM"/>
    </source>
</evidence>
<evidence type="ECO:0000256" key="4">
    <source>
        <dbReference type="ARBA" id="ARBA00022827"/>
    </source>
</evidence>
<dbReference type="GO" id="GO:0003995">
    <property type="term" value="F:acyl-CoA dehydrogenase activity"/>
    <property type="evidence" value="ECO:0007669"/>
    <property type="project" value="TreeGrafter"/>
</dbReference>
<dbReference type="RefSeq" id="WP_085467657.1">
    <property type="nucleotide sequence ID" value="NZ_FXBL01000004.1"/>
</dbReference>
<evidence type="ECO:0000259" key="7">
    <source>
        <dbReference type="Pfam" id="PF02771"/>
    </source>
</evidence>
<dbReference type="InterPro" id="IPR037069">
    <property type="entry name" value="AcylCoA_DH/ox_N_sf"/>
</dbReference>
<evidence type="ECO:0000259" key="6">
    <source>
        <dbReference type="Pfam" id="PF00441"/>
    </source>
</evidence>
<keyword evidence="5" id="KW-0560">Oxidoreductase</keyword>
<dbReference type="SUPFAM" id="SSF56645">
    <property type="entry name" value="Acyl-CoA dehydrogenase NM domain-like"/>
    <property type="match status" value="1"/>
</dbReference>
<protein>
    <recommendedName>
        <fullName evidence="10">Acyl-CoA dehydrogenase</fullName>
    </recommendedName>
</protein>
<dbReference type="OrthoDB" id="9775090at2"/>
<dbReference type="GO" id="GO:0050660">
    <property type="term" value="F:flavin adenine dinucleotide binding"/>
    <property type="evidence" value="ECO:0007669"/>
    <property type="project" value="InterPro"/>
</dbReference>
<gene>
    <name evidence="8" type="ORF">SAMN02982922_2883</name>
</gene>
<sequence>MPQTVFDDPDGTLAMLRDSVATLASRQPGAASLRAKRARSADVDRDLWNSMAEAGWTGLLLPEDLGGAGLGLAEQAVLSESLGRALISEPIGAGAVFASTLLRDAPASAERDRLAAGLASGELFVTPAWQDPSEHAHGAPLKAAVDADGVVLTGDRHFVDGASSATDFLVVVDAGSEALVVSVPANASGFSVSEKAGVDGAAIGRLHFERCRVAASRVIARGPSVAVLVQAAVTNARIAIAAELAGIASKAIEMTIAYTKDRVQFGKPIASFQAVQHRMVEMWSDAEFACASVVNAVMRQSEGDAKEAAMAVLAAKARCGDAATSICRRAVHLHGAMGFTDEHDIGLYLKRAIALSATLGQPEAMRLEFVEVERAA</sequence>
<organism evidence="8 9">
    <name type="scientific">Mesorhizobium australicum</name>
    <dbReference type="NCBI Taxonomy" id="536018"/>
    <lineage>
        <taxon>Bacteria</taxon>
        <taxon>Pseudomonadati</taxon>
        <taxon>Pseudomonadota</taxon>
        <taxon>Alphaproteobacteria</taxon>
        <taxon>Hyphomicrobiales</taxon>
        <taxon>Phyllobacteriaceae</taxon>
        <taxon>Mesorhizobium</taxon>
    </lineage>
</organism>
<evidence type="ECO:0000256" key="1">
    <source>
        <dbReference type="ARBA" id="ARBA00001974"/>
    </source>
</evidence>
<dbReference type="SUPFAM" id="SSF47203">
    <property type="entry name" value="Acyl-CoA dehydrogenase C-terminal domain-like"/>
    <property type="match status" value="1"/>
</dbReference>
<comment type="similarity">
    <text evidence="2">Belongs to the acyl-CoA dehydrogenase family.</text>
</comment>
<dbReference type="InterPro" id="IPR013786">
    <property type="entry name" value="AcylCoA_DH/ox_N"/>
</dbReference>
<feature type="domain" description="Acyl-CoA dehydrogenase/oxidase N-terminal" evidence="7">
    <location>
        <begin position="14"/>
        <end position="122"/>
    </location>
</feature>
<dbReference type="Gene3D" id="1.10.540.10">
    <property type="entry name" value="Acyl-CoA dehydrogenase/oxidase, N-terminal domain"/>
    <property type="match status" value="1"/>
</dbReference>
<comment type="cofactor">
    <cofactor evidence="1">
        <name>FAD</name>
        <dbReference type="ChEBI" id="CHEBI:57692"/>
    </cofactor>
</comment>
<accession>A0A1X7NYJ7</accession>
<keyword evidence="4" id="KW-0274">FAD</keyword>
<dbReference type="AlphaFoldDB" id="A0A1X7NYJ7"/>
<reference evidence="8 9" key="1">
    <citation type="submission" date="2017-04" db="EMBL/GenBank/DDBJ databases">
        <authorList>
            <person name="Afonso C.L."/>
            <person name="Miller P.J."/>
            <person name="Scott M.A."/>
            <person name="Spackman E."/>
            <person name="Goraichik I."/>
            <person name="Dimitrov K.M."/>
            <person name="Suarez D.L."/>
            <person name="Swayne D.E."/>
        </authorList>
    </citation>
    <scope>NUCLEOTIDE SEQUENCE [LARGE SCALE GENOMIC DNA]</scope>
    <source>
        <strain evidence="8 9">B5P</strain>
    </source>
</reference>
<keyword evidence="3" id="KW-0285">Flavoprotein</keyword>
<dbReference type="Proteomes" id="UP000193083">
    <property type="component" value="Unassembled WGS sequence"/>
</dbReference>
<dbReference type="InterPro" id="IPR036250">
    <property type="entry name" value="AcylCo_DH-like_C"/>
</dbReference>
<name>A0A1X7NYJ7_9HYPH</name>
<evidence type="ECO:0000256" key="2">
    <source>
        <dbReference type="ARBA" id="ARBA00009347"/>
    </source>
</evidence>
<dbReference type="PANTHER" id="PTHR43884:SF20">
    <property type="entry name" value="ACYL-COA DEHYDROGENASE FADE28"/>
    <property type="match status" value="1"/>
</dbReference>